<keyword evidence="3 4" id="KW-0371">Homeobox</keyword>
<feature type="compositionally biased region" description="Low complexity" evidence="5">
    <location>
        <begin position="35"/>
        <end position="67"/>
    </location>
</feature>
<comment type="subcellular location">
    <subcellularLocation>
        <location evidence="1 3 4">Nucleus</location>
    </subcellularLocation>
</comment>
<dbReference type="InterPro" id="IPR001356">
    <property type="entry name" value="HD"/>
</dbReference>
<dbReference type="GO" id="GO:0000978">
    <property type="term" value="F:RNA polymerase II cis-regulatory region sequence-specific DNA binding"/>
    <property type="evidence" value="ECO:0007669"/>
    <property type="project" value="TreeGrafter"/>
</dbReference>
<evidence type="ECO:0000256" key="5">
    <source>
        <dbReference type="SAM" id="MobiDB-lite"/>
    </source>
</evidence>
<feature type="compositionally biased region" description="Low complexity" evidence="5">
    <location>
        <begin position="1"/>
        <end position="24"/>
    </location>
</feature>
<feature type="domain" description="Homeobox" evidence="6">
    <location>
        <begin position="259"/>
        <end position="277"/>
    </location>
</feature>
<keyword evidence="3 4" id="KW-0539">Nucleus</keyword>
<dbReference type="Gene3D" id="1.10.10.60">
    <property type="entry name" value="Homeodomain-like"/>
    <property type="match status" value="1"/>
</dbReference>
<dbReference type="SMART" id="SM00389">
    <property type="entry name" value="HOX"/>
    <property type="match status" value="1"/>
</dbReference>
<evidence type="ECO:0000259" key="6">
    <source>
        <dbReference type="PROSITE" id="PS50071"/>
    </source>
</evidence>
<feature type="compositionally biased region" description="Low complexity" evidence="5">
    <location>
        <begin position="337"/>
        <end position="356"/>
    </location>
</feature>
<name>A0A915DGB0_9BILA</name>
<reference evidence="8" key="1">
    <citation type="submission" date="2022-11" db="UniProtKB">
        <authorList>
            <consortium name="WormBaseParasite"/>
        </authorList>
    </citation>
    <scope>IDENTIFICATION</scope>
</reference>
<evidence type="ECO:0000313" key="7">
    <source>
        <dbReference type="Proteomes" id="UP000887574"/>
    </source>
</evidence>
<organism evidence="7 8">
    <name type="scientific">Ditylenchus dipsaci</name>
    <dbReference type="NCBI Taxonomy" id="166011"/>
    <lineage>
        <taxon>Eukaryota</taxon>
        <taxon>Metazoa</taxon>
        <taxon>Ecdysozoa</taxon>
        <taxon>Nematoda</taxon>
        <taxon>Chromadorea</taxon>
        <taxon>Rhabditida</taxon>
        <taxon>Tylenchina</taxon>
        <taxon>Tylenchomorpha</taxon>
        <taxon>Sphaerularioidea</taxon>
        <taxon>Anguinidae</taxon>
        <taxon>Anguininae</taxon>
        <taxon>Ditylenchus</taxon>
    </lineage>
</organism>
<dbReference type="GO" id="GO:0000981">
    <property type="term" value="F:DNA-binding transcription factor activity, RNA polymerase II-specific"/>
    <property type="evidence" value="ECO:0007669"/>
    <property type="project" value="TreeGrafter"/>
</dbReference>
<accession>A0A915DGB0</accession>
<keyword evidence="3 4" id="KW-0238">DNA-binding</keyword>
<proteinExistence type="predicted"/>
<dbReference type="PROSITE" id="PS50071">
    <property type="entry name" value="HOMEOBOX_2"/>
    <property type="match status" value="1"/>
</dbReference>
<feature type="compositionally biased region" description="Polar residues" evidence="5">
    <location>
        <begin position="309"/>
        <end position="327"/>
    </location>
</feature>
<dbReference type="Proteomes" id="UP000887574">
    <property type="component" value="Unplaced"/>
</dbReference>
<evidence type="ECO:0000256" key="1">
    <source>
        <dbReference type="ARBA" id="ARBA00004123"/>
    </source>
</evidence>
<dbReference type="CDD" id="cd00086">
    <property type="entry name" value="homeodomain"/>
    <property type="match status" value="1"/>
</dbReference>
<dbReference type="Pfam" id="PF00046">
    <property type="entry name" value="Homeodomain"/>
    <property type="match status" value="1"/>
</dbReference>
<feature type="region of interest" description="Disordered" evidence="5">
    <location>
        <begin position="309"/>
        <end position="361"/>
    </location>
</feature>
<protein>
    <submittedName>
        <fullName evidence="8">Homeobox domain-containing protein</fullName>
    </submittedName>
</protein>
<evidence type="ECO:0000313" key="8">
    <source>
        <dbReference type="WBParaSite" id="jg19568"/>
    </source>
</evidence>
<feature type="region of interest" description="Disordered" evidence="5">
    <location>
        <begin position="151"/>
        <end position="194"/>
    </location>
</feature>
<feature type="region of interest" description="Disordered" evidence="5">
    <location>
        <begin position="1"/>
        <end position="99"/>
    </location>
</feature>
<dbReference type="SUPFAM" id="SSF46689">
    <property type="entry name" value="Homeodomain-like"/>
    <property type="match status" value="1"/>
</dbReference>
<keyword evidence="7" id="KW-1185">Reference proteome</keyword>
<dbReference type="WBParaSite" id="jg19568">
    <property type="protein sequence ID" value="jg19568"/>
    <property type="gene ID" value="jg19568"/>
</dbReference>
<sequence length="415" mass="45456">MSCATNSSSFNLTTNRSSTSSNHPNIHHHHPYHRPMPYSNHLHSQHMHTSQHQQQLLDSSSSSSTTTYIPLMTSEQQQQQPWHPYPGEESRDPQPSCSASLMCGYGGPLGDQNLEQLNNHLPQYNLLHTGQPQHSSTSNGDWTSAASIGQLQEDGSDGNYGSQANRGHAQSNGIGFNDARSGDAPPASVSPNASAPQHYKWMQVKRVISKPVAVQQSTKHRKIVDLTSVDPAGNTNRTNFNYHQLTELEKSSTRIIISTKIQVKIWFQNRRMKQKKMQKEKDFLAKSNINSSSQNAAIPPRNALVLTQQSSNPVSTASNEQKLSNVKSEAGNRLKWTSNSSTGSDGLLSDGSSTTSQTPSPKLSSELLSIILRFLSSPLARGKTHWGSFGSRQAAVGAANEMIDHLAVLSKDAFQ</sequence>
<evidence type="ECO:0000256" key="3">
    <source>
        <dbReference type="PROSITE-ProRule" id="PRU00108"/>
    </source>
</evidence>
<dbReference type="PANTHER" id="PTHR45946">
    <property type="entry name" value="HOMEOBOX PROTEIN ROUGH-RELATED"/>
    <property type="match status" value="1"/>
</dbReference>
<dbReference type="AlphaFoldDB" id="A0A915DGB0"/>
<evidence type="ECO:0000256" key="4">
    <source>
        <dbReference type="RuleBase" id="RU000682"/>
    </source>
</evidence>
<dbReference type="InterPro" id="IPR046327">
    <property type="entry name" value="HXA1/B1/D1"/>
</dbReference>
<dbReference type="GO" id="GO:0005634">
    <property type="term" value="C:nucleus"/>
    <property type="evidence" value="ECO:0007669"/>
    <property type="project" value="UniProtKB-SubCell"/>
</dbReference>
<keyword evidence="2" id="KW-0217">Developmental protein</keyword>
<dbReference type="InterPro" id="IPR009057">
    <property type="entry name" value="Homeodomain-like_sf"/>
</dbReference>
<feature type="compositionally biased region" description="Polar residues" evidence="5">
    <location>
        <begin position="159"/>
        <end position="174"/>
    </location>
</feature>
<dbReference type="PANTHER" id="PTHR45946:SF4">
    <property type="entry name" value="HOMEOBOX PROTEIN ROUGH-RELATED"/>
    <property type="match status" value="1"/>
</dbReference>
<feature type="DNA-binding region" description="Homeobox" evidence="3">
    <location>
        <begin position="261"/>
        <end position="278"/>
    </location>
</feature>
<feature type="compositionally biased region" description="Low complexity" evidence="5">
    <location>
        <begin position="184"/>
        <end position="194"/>
    </location>
</feature>
<evidence type="ECO:0000256" key="2">
    <source>
        <dbReference type="ARBA" id="ARBA00022473"/>
    </source>
</evidence>